<evidence type="ECO:0000256" key="1">
    <source>
        <dbReference type="SAM" id="MobiDB-lite"/>
    </source>
</evidence>
<dbReference type="EMBL" id="NAJQ01000436">
    <property type="protein sequence ID" value="TKA69718.1"/>
    <property type="molecule type" value="Genomic_DNA"/>
</dbReference>
<feature type="compositionally biased region" description="Low complexity" evidence="1">
    <location>
        <begin position="42"/>
        <end position="51"/>
    </location>
</feature>
<accession>A0A4U0X3N0</accession>
<proteinExistence type="predicted"/>
<feature type="compositionally biased region" description="Pro residues" evidence="1">
    <location>
        <begin position="203"/>
        <end position="217"/>
    </location>
</feature>
<comment type="caution">
    <text evidence="2">The sequence shown here is derived from an EMBL/GenBank/DDBJ whole genome shotgun (WGS) entry which is preliminary data.</text>
</comment>
<organism evidence="2 3">
    <name type="scientific">Friedmanniomyces simplex</name>
    <dbReference type="NCBI Taxonomy" id="329884"/>
    <lineage>
        <taxon>Eukaryota</taxon>
        <taxon>Fungi</taxon>
        <taxon>Dikarya</taxon>
        <taxon>Ascomycota</taxon>
        <taxon>Pezizomycotina</taxon>
        <taxon>Dothideomycetes</taxon>
        <taxon>Dothideomycetidae</taxon>
        <taxon>Mycosphaerellales</taxon>
        <taxon>Teratosphaeriaceae</taxon>
        <taxon>Friedmanniomyces</taxon>
    </lineage>
</organism>
<evidence type="ECO:0000313" key="3">
    <source>
        <dbReference type="Proteomes" id="UP000309340"/>
    </source>
</evidence>
<dbReference type="Proteomes" id="UP000309340">
    <property type="component" value="Unassembled WGS sequence"/>
</dbReference>
<feature type="region of interest" description="Disordered" evidence="1">
    <location>
        <begin position="197"/>
        <end position="217"/>
    </location>
</feature>
<feature type="compositionally biased region" description="Polar residues" evidence="1">
    <location>
        <begin position="1"/>
        <end position="17"/>
    </location>
</feature>
<dbReference type="AlphaFoldDB" id="A0A4U0X3N0"/>
<reference evidence="2 3" key="1">
    <citation type="submission" date="2017-03" db="EMBL/GenBank/DDBJ databases">
        <title>Genomes of endolithic fungi from Antarctica.</title>
        <authorList>
            <person name="Coleine C."/>
            <person name="Masonjones S."/>
            <person name="Stajich J.E."/>
        </authorList>
    </citation>
    <scope>NUCLEOTIDE SEQUENCE [LARGE SCALE GENOMIC DNA]</scope>
    <source>
        <strain evidence="2 3">CCFEE 5184</strain>
    </source>
</reference>
<evidence type="ECO:0000313" key="2">
    <source>
        <dbReference type="EMBL" id="TKA69718.1"/>
    </source>
</evidence>
<gene>
    <name evidence="2" type="ORF">B0A55_07818</name>
</gene>
<feature type="region of interest" description="Disordered" evidence="1">
    <location>
        <begin position="1"/>
        <end position="61"/>
    </location>
</feature>
<protein>
    <submittedName>
        <fullName evidence="2">Uncharacterized protein</fullName>
    </submittedName>
</protein>
<dbReference type="OrthoDB" id="10524978at2759"/>
<keyword evidence="3" id="KW-1185">Reference proteome</keyword>
<sequence length="286" mass="31255">MTVNDPYLSPSQGSDGSDASPPAEEAACGRGGSGGQRTERPSSASSSSFDSTGTTLQGTPTLDYEQESGWYVDSTGAAVHHNPTLTHNAETIETHDHRIARRDFVETPADNDERANLLNRLEQLPSNEIPDDLPMASPSPGHPQHNIRSTSHGTITYSPRRRRHTEHAATAVPAVHPAHRVSRFHKDLSDPELPDMSTITPHLTPPPPAPTGPPPDPINFASCEERNDWVAEQYRAFTTTITTELFGLENALRGLRALRDLGGEHARRTVQQAHLVREGLERLEES</sequence>
<name>A0A4U0X3N0_9PEZI</name>